<evidence type="ECO:0008006" key="5">
    <source>
        <dbReference type="Google" id="ProtNLM"/>
    </source>
</evidence>
<feature type="domain" description="DUF4283" evidence="2">
    <location>
        <begin position="86"/>
        <end position="144"/>
    </location>
</feature>
<dbReference type="SUPFAM" id="SSF56219">
    <property type="entry name" value="DNase I-like"/>
    <property type="match status" value="1"/>
</dbReference>
<dbReference type="InterPro" id="IPR000477">
    <property type="entry name" value="RT_dom"/>
</dbReference>
<accession>A0A8T3A8Y4</accession>
<dbReference type="AlphaFoldDB" id="A0A8T3A8Y4"/>
<evidence type="ECO:0000259" key="2">
    <source>
        <dbReference type="Pfam" id="PF14111"/>
    </source>
</evidence>
<dbReference type="Pfam" id="PF00078">
    <property type="entry name" value="RVT_1"/>
    <property type="match status" value="1"/>
</dbReference>
<gene>
    <name evidence="3" type="ORF">KFK09_026511</name>
</gene>
<evidence type="ECO:0000313" key="4">
    <source>
        <dbReference type="Proteomes" id="UP000829196"/>
    </source>
</evidence>
<dbReference type="EMBL" id="JAGYWB010000018">
    <property type="protein sequence ID" value="KAI0492242.1"/>
    <property type="molecule type" value="Genomic_DNA"/>
</dbReference>
<dbReference type="Pfam" id="PF14111">
    <property type="entry name" value="DUF4283"/>
    <property type="match status" value="1"/>
</dbReference>
<reference evidence="3" key="1">
    <citation type="journal article" date="2022" name="Front. Genet.">
        <title>Chromosome-Scale Assembly of the Dendrobium nobile Genome Provides Insights Into the Molecular Mechanism of the Biosynthesis of the Medicinal Active Ingredient of Dendrobium.</title>
        <authorList>
            <person name="Xu Q."/>
            <person name="Niu S.-C."/>
            <person name="Li K.-L."/>
            <person name="Zheng P.-J."/>
            <person name="Zhang X.-J."/>
            <person name="Jia Y."/>
            <person name="Liu Y."/>
            <person name="Niu Y.-X."/>
            <person name="Yu L.-H."/>
            <person name="Chen D.-F."/>
            <person name="Zhang G.-Q."/>
        </authorList>
    </citation>
    <scope>NUCLEOTIDE SEQUENCE</scope>
    <source>
        <tissue evidence="3">Leaf</tissue>
    </source>
</reference>
<feature type="domain" description="Reverse transcriptase" evidence="1">
    <location>
        <begin position="461"/>
        <end position="615"/>
    </location>
</feature>
<dbReference type="Proteomes" id="UP000829196">
    <property type="component" value="Unassembled WGS sequence"/>
</dbReference>
<organism evidence="3 4">
    <name type="scientific">Dendrobium nobile</name>
    <name type="common">Orchid</name>
    <dbReference type="NCBI Taxonomy" id="94219"/>
    <lineage>
        <taxon>Eukaryota</taxon>
        <taxon>Viridiplantae</taxon>
        <taxon>Streptophyta</taxon>
        <taxon>Embryophyta</taxon>
        <taxon>Tracheophyta</taxon>
        <taxon>Spermatophyta</taxon>
        <taxon>Magnoliopsida</taxon>
        <taxon>Liliopsida</taxon>
        <taxon>Asparagales</taxon>
        <taxon>Orchidaceae</taxon>
        <taxon>Epidendroideae</taxon>
        <taxon>Malaxideae</taxon>
        <taxon>Dendrobiinae</taxon>
        <taxon>Dendrobium</taxon>
    </lineage>
</organism>
<dbReference type="Gene3D" id="3.60.10.10">
    <property type="entry name" value="Endonuclease/exonuclease/phosphatase"/>
    <property type="match status" value="1"/>
</dbReference>
<dbReference type="OrthoDB" id="685803at2759"/>
<dbReference type="InterPro" id="IPR036691">
    <property type="entry name" value="Endo/exonu/phosph_ase_sf"/>
</dbReference>
<evidence type="ECO:0000259" key="1">
    <source>
        <dbReference type="Pfam" id="PF00078"/>
    </source>
</evidence>
<name>A0A8T3A8Y4_DENNO</name>
<dbReference type="InterPro" id="IPR025558">
    <property type="entry name" value="DUF4283"/>
</dbReference>
<dbReference type="PANTHER" id="PTHR33710">
    <property type="entry name" value="BNAC02G09200D PROTEIN"/>
    <property type="match status" value="1"/>
</dbReference>
<comment type="caution">
    <text evidence="3">The sequence shown here is derived from an EMBL/GenBank/DDBJ whole genome shotgun (WGS) entry which is preliminary data.</text>
</comment>
<proteinExistence type="predicted"/>
<dbReference type="PANTHER" id="PTHR33710:SF87">
    <property type="entry name" value="ENDONUCLEASE_EXONUCLEASE_PHOSPHATASE FAMILY PROTEIN"/>
    <property type="match status" value="1"/>
</dbReference>
<evidence type="ECO:0000313" key="3">
    <source>
        <dbReference type="EMBL" id="KAI0492242.1"/>
    </source>
</evidence>
<keyword evidence="4" id="KW-1185">Reference proteome</keyword>
<protein>
    <recommendedName>
        <fullName evidence="5">Reverse transcriptase domain-containing protein</fullName>
    </recommendedName>
</protein>
<sequence>MDNHLKSVEQPKILFSDMLKVKNVEQAEKGDCGDDVVNPARANVEKQTNAWRRKENIQVSDLDLGSFLSDDVFCGEPPVWLISYELRRQWAPFGKFHLTMLGMGWILCSFPESDQTEAVMSNGPYFVNGKIIGMDKWSHNFSPTSVKGLTAPIWIRLPNLPLHCWDNINICRIASMVGKPYLIDGNMFQWGRREFGRAEEGEIIQEKIDAALKADVTSSVFSDIPDQGMYNTEKDFSLVKNKKSKQLKELGPISTNSRSRRMELDPKTTMGRSQEDYWRWLELCDGAFDWFIWGIIVLWNIALTDFAVRDLSSQCIIGDLSIFNNDKWRVATIYGNKDLYKRRELWNKLEVHSKEETRKVIGGDFNCLNSSEDKRRERKFHFSKGPKEIEVFITNNDYHEVRFIGPRFTWCNNKEGGARILERLDRCFLNSLALNSSNHLIVRNLARIASDHSPIVLNFLEHKSSKFKCLKFEDVWTSYPAALSVVKNEWKKSCSARSGFRQGCPLSPILFILCSQLLSNALSLSSVGIKICPKGPRISHLLYADDVLIYSEANKKVAKQIKEILDNFSRWTGQCINKGKSAIIFGKIVDRRKRKAIQRIMGFKEVKQITYLGIKMSLKRLASNDFQFIIKKVF</sequence>